<dbReference type="AlphaFoldDB" id="A0A0F9ISD5"/>
<name>A0A0F9ISD5_9ZZZZ</name>
<accession>A0A0F9ISD5</accession>
<evidence type="ECO:0000313" key="1">
    <source>
        <dbReference type="EMBL" id="KKL90072.1"/>
    </source>
</evidence>
<reference evidence="1" key="1">
    <citation type="journal article" date="2015" name="Nature">
        <title>Complex archaea that bridge the gap between prokaryotes and eukaryotes.</title>
        <authorList>
            <person name="Spang A."/>
            <person name="Saw J.H."/>
            <person name="Jorgensen S.L."/>
            <person name="Zaremba-Niedzwiedzka K."/>
            <person name="Martijn J."/>
            <person name="Lind A.E."/>
            <person name="van Eijk R."/>
            <person name="Schleper C."/>
            <person name="Guy L."/>
            <person name="Ettema T.J."/>
        </authorList>
    </citation>
    <scope>NUCLEOTIDE SEQUENCE</scope>
</reference>
<dbReference type="EMBL" id="LAZR01020112">
    <property type="protein sequence ID" value="KKL90072.1"/>
    <property type="molecule type" value="Genomic_DNA"/>
</dbReference>
<proteinExistence type="predicted"/>
<protein>
    <submittedName>
        <fullName evidence="1">Uncharacterized protein</fullName>
    </submittedName>
</protein>
<organism evidence="1">
    <name type="scientific">marine sediment metagenome</name>
    <dbReference type="NCBI Taxonomy" id="412755"/>
    <lineage>
        <taxon>unclassified sequences</taxon>
        <taxon>metagenomes</taxon>
        <taxon>ecological metagenomes</taxon>
    </lineage>
</organism>
<sequence>MYWLSGAESEKFVKSVEDAYEKVEREGPNPIKKLGINISEKKEESIIVNE</sequence>
<gene>
    <name evidence="1" type="ORF">LCGC14_1908370</name>
</gene>
<comment type="caution">
    <text evidence="1">The sequence shown here is derived from an EMBL/GenBank/DDBJ whole genome shotgun (WGS) entry which is preliminary data.</text>
</comment>